<dbReference type="Pfam" id="PF13202">
    <property type="entry name" value="EF-hand_5"/>
    <property type="match status" value="2"/>
</dbReference>
<dbReference type="EMBL" id="BSNF01000001">
    <property type="protein sequence ID" value="GLQ05491.1"/>
    <property type="molecule type" value="Genomic_DNA"/>
</dbReference>
<evidence type="ECO:0000256" key="1">
    <source>
        <dbReference type="ARBA" id="ARBA00022723"/>
    </source>
</evidence>
<dbReference type="InterPro" id="IPR018247">
    <property type="entry name" value="EF_Hand_1_Ca_BS"/>
</dbReference>
<feature type="chain" id="PRO_5046738557" description="EF-hand domain-containing protein" evidence="3">
    <location>
        <begin position="23"/>
        <end position="152"/>
    </location>
</feature>
<dbReference type="SUPFAM" id="SSF47473">
    <property type="entry name" value="EF-hand"/>
    <property type="match status" value="1"/>
</dbReference>
<keyword evidence="2" id="KW-0677">Repeat</keyword>
<feature type="signal peptide" evidence="3">
    <location>
        <begin position="1"/>
        <end position="22"/>
    </location>
</feature>
<organism evidence="5 6">
    <name type="scientific">Sneathiella chinensis</name>
    <dbReference type="NCBI Taxonomy" id="349750"/>
    <lineage>
        <taxon>Bacteria</taxon>
        <taxon>Pseudomonadati</taxon>
        <taxon>Pseudomonadota</taxon>
        <taxon>Alphaproteobacteria</taxon>
        <taxon>Sneathiellales</taxon>
        <taxon>Sneathiellaceae</taxon>
        <taxon>Sneathiella</taxon>
    </lineage>
</organism>
<gene>
    <name evidence="5" type="ORF">GCM10007924_07120</name>
</gene>
<evidence type="ECO:0000259" key="4">
    <source>
        <dbReference type="PROSITE" id="PS50222"/>
    </source>
</evidence>
<evidence type="ECO:0000256" key="2">
    <source>
        <dbReference type="ARBA" id="ARBA00022737"/>
    </source>
</evidence>
<dbReference type="RefSeq" id="WP_169560056.1">
    <property type="nucleotide sequence ID" value="NZ_BSNF01000001.1"/>
</dbReference>
<proteinExistence type="predicted"/>
<dbReference type="PANTHER" id="PTHR10827:SF98">
    <property type="entry name" value="45 KDA CALCIUM-BINDING PROTEIN"/>
    <property type="match status" value="1"/>
</dbReference>
<dbReference type="InterPro" id="IPR011992">
    <property type="entry name" value="EF-hand-dom_pair"/>
</dbReference>
<name>A0ABQ5U1D9_9PROT</name>
<accession>A0ABQ5U1D9</accession>
<feature type="domain" description="EF-hand" evidence="4">
    <location>
        <begin position="85"/>
        <end position="120"/>
    </location>
</feature>
<dbReference type="SMART" id="SM00054">
    <property type="entry name" value="EFh"/>
    <property type="match status" value="4"/>
</dbReference>
<sequence>MKKSVLTATLALALALPVAAYAGGGHHGDGHSRVDRMFERWDTNKDGRLSQAEVPDGRHKYFSRFDSDKDGEITLSEAREAHEKMREARLARFMEKIDTDKDGKVSEAEYTSFAMERFKSADSDSDGALSVEEMKNFRKSFAHKGKGGEAKQ</sequence>
<reference evidence="5" key="2">
    <citation type="submission" date="2023-01" db="EMBL/GenBank/DDBJ databases">
        <title>Draft genome sequence of Sneathiella chinensis strain NBRC 103408.</title>
        <authorList>
            <person name="Sun Q."/>
            <person name="Mori K."/>
        </authorList>
    </citation>
    <scope>NUCLEOTIDE SEQUENCE</scope>
    <source>
        <strain evidence="5">NBRC 103408</strain>
    </source>
</reference>
<protein>
    <recommendedName>
        <fullName evidence="4">EF-hand domain-containing protein</fullName>
    </recommendedName>
</protein>
<dbReference type="Proteomes" id="UP001161409">
    <property type="component" value="Unassembled WGS sequence"/>
</dbReference>
<evidence type="ECO:0000313" key="5">
    <source>
        <dbReference type="EMBL" id="GLQ05491.1"/>
    </source>
</evidence>
<dbReference type="InterPro" id="IPR002048">
    <property type="entry name" value="EF_hand_dom"/>
</dbReference>
<comment type="caution">
    <text evidence="5">The sequence shown here is derived from an EMBL/GenBank/DDBJ whole genome shotgun (WGS) entry which is preliminary data.</text>
</comment>
<reference evidence="5" key="1">
    <citation type="journal article" date="2014" name="Int. J. Syst. Evol. Microbiol.">
        <title>Complete genome of a new Firmicutes species belonging to the dominant human colonic microbiota ('Ruminococcus bicirculans') reveals two chromosomes and a selective capacity to utilize plant glucans.</title>
        <authorList>
            <consortium name="NISC Comparative Sequencing Program"/>
            <person name="Wegmann U."/>
            <person name="Louis P."/>
            <person name="Goesmann A."/>
            <person name="Henrissat B."/>
            <person name="Duncan S.H."/>
            <person name="Flint H.J."/>
        </authorList>
    </citation>
    <scope>NUCLEOTIDE SEQUENCE</scope>
    <source>
        <strain evidence="5">NBRC 103408</strain>
    </source>
</reference>
<keyword evidence="6" id="KW-1185">Reference proteome</keyword>
<dbReference type="PROSITE" id="PS00018">
    <property type="entry name" value="EF_HAND_1"/>
    <property type="match status" value="2"/>
</dbReference>
<dbReference type="Pfam" id="PF13499">
    <property type="entry name" value="EF-hand_7"/>
    <property type="match status" value="1"/>
</dbReference>
<evidence type="ECO:0000313" key="6">
    <source>
        <dbReference type="Proteomes" id="UP001161409"/>
    </source>
</evidence>
<dbReference type="PROSITE" id="PS50222">
    <property type="entry name" value="EF_HAND_2"/>
    <property type="match status" value="1"/>
</dbReference>
<dbReference type="Gene3D" id="1.10.238.10">
    <property type="entry name" value="EF-hand"/>
    <property type="match status" value="2"/>
</dbReference>
<keyword evidence="1" id="KW-0479">Metal-binding</keyword>
<keyword evidence="3" id="KW-0732">Signal</keyword>
<evidence type="ECO:0000256" key="3">
    <source>
        <dbReference type="SAM" id="SignalP"/>
    </source>
</evidence>
<dbReference type="PANTHER" id="PTHR10827">
    <property type="entry name" value="RETICULOCALBIN"/>
    <property type="match status" value="1"/>
</dbReference>